<keyword evidence="2 6" id="KW-0812">Transmembrane</keyword>
<protein>
    <recommendedName>
        <fullName evidence="9">Formate/nitrite transporter</fullName>
    </recommendedName>
</protein>
<dbReference type="Gene3D" id="1.20.1080.10">
    <property type="entry name" value="Glycerol uptake facilitator protein"/>
    <property type="match status" value="1"/>
</dbReference>
<keyword evidence="4 6" id="KW-0472">Membrane</keyword>
<accession>A0AAD8QC29</accession>
<gene>
    <name evidence="7" type="ORF">LY79DRAFT_575530</name>
</gene>
<name>A0AAD8QC29_9PEZI</name>
<dbReference type="AlphaFoldDB" id="A0AAD8QC29"/>
<dbReference type="Proteomes" id="UP001230504">
    <property type="component" value="Unassembled WGS sequence"/>
</dbReference>
<comment type="subcellular location">
    <subcellularLocation>
        <location evidence="1">Membrane</location>
        <topology evidence="1">Multi-pass membrane protein</topology>
    </subcellularLocation>
</comment>
<dbReference type="EMBL" id="JAHLJV010000003">
    <property type="protein sequence ID" value="KAK1598947.1"/>
    <property type="molecule type" value="Genomic_DNA"/>
</dbReference>
<evidence type="ECO:0000313" key="8">
    <source>
        <dbReference type="Proteomes" id="UP001230504"/>
    </source>
</evidence>
<evidence type="ECO:0000256" key="5">
    <source>
        <dbReference type="SAM" id="MobiDB-lite"/>
    </source>
</evidence>
<reference evidence="7" key="1">
    <citation type="submission" date="2021-06" db="EMBL/GenBank/DDBJ databases">
        <title>Comparative genomics, transcriptomics and evolutionary studies reveal genomic signatures of adaptation to plant cell wall in hemibiotrophic fungi.</title>
        <authorList>
            <consortium name="DOE Joint Genome Institute"/>
            <person name="Baroncelli R."/>
            <person name="Diaz J.F."/>
            <person name="Benocci T."/>
            <person name="Peng M."/>
            <person name="Battaglia E."/>
            <person name="Haridas S."/>
            <person name="Andreopoulos W."/>
            <person name="Labutti K."/>
            <person name="Pangilinan J."/>
            <person name="Floch G.L."/>
            <person name="Makela M.R."/>
            <person name="Henrissat B."/>
            <person name="Grigoriev I.V."/>
            <person name="Crouch J.A."/>
            <person name="De Vries R.P."/>
            <person name="Sukno S.A."/>
            <person name="Thon M.R."/>
        </authorList>
    </citation>
    <scope>NUCLEOTIDE SEQUENCE</scope>
    <source>
        <strain evidence="7">CBS 125086</strain>
    </source>
</reference>
<evidence type="ECO:0000256" key="2">
    <source>
        <dbReference type="ARBA" id="ARBA00022692"/>
    </source>
</evidence>
<dbReference type="InterPro" id="IPR023271">
    <property type="entry name" value="Aquaporin-like"/>
</dbReference>
<organism evidence="7 8">
    <name type="scientific">Colletotrichum navitas</name>
    <dbReference type="NCBI Taxonomy" id="681940"/>
    <lineage>
        <taxon>Eukaryota</taxon>
        <taxon>Fungi</taxon>
        <taxon>Dikarya</taxon>
        <taxon>Ascomycota</taxon>
        <taxon>Pezizomycotina</taxon>
        <taxon>Sordariomycetes</taxon>
        <taxon>Hypocreomycetidae</taxon>
        <taxon>Glomerellales</taxon>
        <taxon>Glomerellaceae</taxon>
        <taxon>Colletotrichum</taxon>
        <taxon>Colletotrichum graminicola species complex</taxon>
    </lineage>
</organism>
<sequence length="101" mass="10740">MFYGTNFGVGKFIYHSVIPVTLGNIIGGAGMAVYVLWFMYGRDGTLATKAGQVYGGEKVAHGGGGSRGPGRSVDDDARNETGTPSDYHNGTRPRRRVSDIV</sequence>
<evidence type="ECO:0008006" key="9">
    <source>
        <dbReference type="Google" id="ProtNLM"/>
    </source>
</evidence>
<evidence type="ECO:0000313" key="7">
    <source>
        <dbReference type="EMBL" id="KAK1598947.1"/>
    </source>
</evidence>
<keyword evidence="8" id="KW-1185">Reference proteome</keyword>
<keyword evidence="3 6" id="KW-1133">Transmembrane helix</keyword>
<proteinExistence type="predicted"/>
<dbReference type="RefSeq" id="XP_060419609.1">
    <property type="nucleotide sequence ID" value="XM_060559713.1"/>
</dbReference>
<comment type="caution">
    <text evidence="7">The sequence shown here is derived from an EMBL/GenBank/DDBJ whole genome shotgun (WGS) entry which is preliminary data.</text>
</comment>
<evidence type="ECO:0000256" key="6">
    <source>
        <dbReference type="SAM" id="Phobius"/>
    </source>
</evidence>
<evidence type="ECO:0000256" key="3">
    <source>
        <dbReference type="ARBA" id="ARBA00022989"/>
    </source>
</evidence>
<evidence type="ECO:0000256" key="1">
    <source>
        <dbReference type="ARBA" id="ARBA00004141"/>
    </source>
</evidence>
<evidence type="ECO:0000256" key="4">
    <source>
        <dbReference type="ARBA" id="ARBA00023136"/>
    </source>
</evidence>
<dbReference type="GeneID" id="85443953"/>
<feature type="transmembrane region" description="Helical" evidence="6">
    <location>
        <begin position="12"/>
        <end position="40"/>
    </location>
</feature>
<feature type="region of interest" description="Disordered" evidence="5">
    <location>
        <begin position="57"/>
        <end position="101"/>
    </location>
</feature>
<dbReference type="GO" id="GO:0016020">
    <property type="term" value="C:membrane"/>
    <property type="evidence" value="ECO:0007669"/>
    <property type="project" value="UniProtKB-SubCell"/>
</dbReference>